<sequence length="273" mass="29857">MRPEILKKLDRFREKALSYGVPSDEVERWLAAARPCATLSPRGDGPVVGRLGGPVLLPVGSPGLPPRTHLIASLDLAALPADAMTLRLPSDGRLLLIAGYVDDIPADAFGQAVHVPANTPVEEYPVISGHAPDDAWAHLEEALRKEGELRLTYDVSLPENESLIDAAAHPHAWQLGDAWDDVRREDRQLLTPRLQIDGYSSDPHRETDLVTASAWLAAQKTGEEPRVEDWALLVQWNGFPRAGGQVYWTITKQNAAAGRFEETSVLGFFESPG</sequence>
<evidence type="ECO:0000313" key="1">
    <source>
        <dbReference type="EMBL" id="QRF03649.1"/>
    </source>
</evidence>
<evidence type="ECO:0000313" key="2">
    <source>
        <dbReference type="Proteomes" id="UP000596311"/>
    </source>
</evidence>
<dbReference type="RefSeq" id="WP_203215119.1">
    <property type="nucleotide sequence ID" value="NZ_CP049945.1"/>
</dbReference>
<keyword evidence="2" id="KW-1185">Reference proteome</keyword>
<dbReference type="Proteomes" id="UP000596311">
    <property type="component" value="Chromosome"/>
</dbReference>
<protein>
    <submittedName>
        <fullName evidence="1">DUF1963 domain-containing protein</fullName>
    </submittedName>
</protein>
<accession>A0ABX7EGJ1</accession>
<reference evidence="1 2" key="1">
    <citation type="submission" date="2020-03" db="EMBL/GenBank/DDBJ databases">
        <title>Genome mining and metabolic profiling illuminate the polycyclic tetramate macrolactams from Streptomyces koyangensis SCSIO 5802.</title>
        <authorList>
            <person name="Ding W."/>
        </authorList>
    </citation>
    <scope>NUCLEOTIDE SEQUENCE [LARGE SCALE GENOMIC DNA]</scope>
    <source>
        <strain evidence="1 2">SCSIO 5802</strain>
    </source>
</reference>
<gene>
    <name evidence="1" type="ORF">G9U55_16655</name>
</gene>
<organism evidence="1 2">
    <name type="scientific">Streptomyces koyangensis</name>
    <dbReference type="NCBI Taxonomy" id="188770"/>
    <lineage>
        <taxon>Bacteria</taxon>
        <taxon>Bacillati</taxon>
        <taxon>Actinomycetota</taxon>
        <taxon>Actinomycetes</taxon>
        <taxon>Kitasatosporales</taxon>
        <taxon>Streptomycetaceae</taxon>
        <taxon>Streptomyces</taxon>
        <taxon>Streptomyces aurantiacus group</taxon>
    </lineage>
</organism>
<dbReference type="EMBL" id="CP049945">
    <property type="protein sequence ID" value="QRF03649.1"/>
    <property type="molecule type" value="Genomic_DNA"/>
</dbReference>
<proteinExistence type="predicted"/>
<name>A0ABX7EGJ1_9ACTN</name>
<dbReference type="Gene3D" id="2.30.320.10">
    <property type="entry name" value="YwqG-like"/>
    <property type="match status" value="1"/>
</dbReference>